<feature type="compositionally biased region" description="Low complexity" evidence="1">
    <location>
        <begin position="34"/>
        <end position="55"/>
    </location>
</feature>
<evidence type="ECO:0000313" key="3">
    <source>
        <dbReference type="Proteomes" id="UP001217838"/>
    </source>
</evidence>
<feature type="region of interest" description="Disordered" evidence="1">
    <location>
        <begin position="230"/>
        <end position="258"/>
    </location>
</feature>
<dbReference type="EMBL" id="JAQNDN010000010">
    <property type="protein sequence ID" value="MDC0670162.1"/>
    <property type="molecule type" value="Genomic_DNA"/>
</dbReference>
<gene>
    <name evidence="2" type="ORF">POL58_20580</name>
</gene>
<organism evidence="2 3">
    <name type="scientific">Nannocystis radixulma</name>
    <dbReference type="NCBI Taxonomy" id="2995305"/>
    <lineage>
        <taxon>Bacteria</taxon>
        <taxon>Pseudomonadati</taxon>
        <taxon>Myxococcota</taxon>
        <taxon>Polyangia</taxon>
        <taxon>Nannocystales</taxon>
        <taxon>Nannocystaceae</taxon>
        <taxon>Nannocystis</taxon>
    </lineage>
</organism>
<sequence>MTKGRGGTVSRVLVLLPALVHCTGHDGATRARATPVAPAPEAAAQASEEPPAAVSQPPGLGPPGRYAVDVRKTLSGTHGRDLAREDSRASFVLELEPNGQASACRGIRSYSTYDGDTVHNVSKTRQQQGYRGRWQMAGEWVQVELGIDDTRCAKEQLYENLAPHPWHLRCRKLEPAEHGRFSAPLLACALENEREHQYRESFAYFVPEVITGEWLLLAPGDGLRVKWHDDTVPPGGNPPKIELKPAQGRVADDTWMKE</sequence>
<accession>A0ABT5BAV7</accession>
<comment type="caution">
    <text evidence="2">The sequence shown here is derived from an EMBL/GenBank/DDBJ whole genome shotgun (WGS) entry which is preliminary data.</text>
</comment>
<protein>
    <recommendedName>
        <fullName evidence="4">Lipoprotein</fullName>
    </recommendedName>
</protein>
<evidence type="ECO:0000256" key="1">
    <source>
        <dbReference type="SAM" id="MobiDB-lite"/>
    </source>
</evidence>
<dbReference type="RefSeq" id="WP_271999979.1">
    <property type="nucleotide sequence ID" value="NZ_JAQNDN010000010.1"/>
</dbReference>
<name>A0ABT5BAV7_9BACT</name>
<keyword evidence="3" id="KW-1185">Reference proteome</keyword>
<proteinExistence type="predicted"/>
<evidence type="ECO:0000313" key="2">
    <source>
        <dbReference type="EMBL" id="MDC0670162.1"/>
    </source>
</evidence>
<feature type="region of interest" description="Disordered" evidence="1">
    <location>
        <begin position="34"/>
        <end position="65"/>
    </location>
</feature>
<dbReference type="Proteomes" id="UP001217838">
    <property type="component" value="Unassembled WGS sequence"/>
</dbReference>
<reference evidence="2 3" key="1">
    <citation type="submission" date="2022-11" db="EMBL/GenBank/DDBJ databases">
        <title>Minimal conservation of predation-associated metabolite biosynthetic gene clusters underscores biosynthetic potential of Myxococcota including descriptions for ten novel species: Archangium lansinium sp. nov., Myxococcus landrumus sp. nov., Nannocystis bai.</title>
        <authorList>
            <person name="Ahearne A."/>
            <person name="Stevens C."/>
            <person name="Dowd S."/>
        </authorList>
    </citation>
    <scope>NUCLEOTIDE SEQUENCE [LARGE SCALE GENOMIC DNA]</scope>
    <source>
        <strain evidence="2 3">NCELM</strain>
    </source>
</reference>
<evidence type="ECO:0008006" key="4">
    <source>
        <dbReference type="Google" id="ProtNLM"/>
    </source>
</evidence>